<evidence type="ECO:0000313" key="3">
    <source>
        <dbReference type="Proteomes" id="UP000734854"/>
    </source>
</evidence>
<sequence length="124" mass="13235">MISLGTHLSPGYPEPLSHDLQSPPEPLSHKPHLTPSPSKSSPANPSANLSSELLFTEQTSSHALFLDEPTTGLDNAAAFFMVETLKHIVVDKCTSTQQNARPVTRLSTSWISSSPTKSSSISPA</sequence>
<name>A0A8J5LDP2_ZINOF</name>
<dbReference type="Proteomes" id="UP000734854">
    <property type="component" value="Unassembled WGS sequence"/>
</dbReference>
<accession>A0A8J5LDP2</accession>
<feature type="compositionally biased region" description="Low complexity" evidence="1">
    <location>
        <begin position="107"/>
        <end position="124"/>
    </location>
</feature>
<keyword evidence="3" id="KW-1185">Reference proteome</keyword>
<dbReference type="EMBL" id="JACMSC010000008">
    <property type="protein sequence ID" value="KAG6510252.1"/>
    <property type="molecule type" value="Genomic_DNA"/>
</dbReference>
<organism evidence="2 3">
    <name type="scientific">Zingiber officinale</name>
    <name type="common">Ginger</name>
    <name type="synonym">Amomum zingiber</name>
    <dbReference type="NCBI Taxonomy" id="94328"/>
    <lineage>
        <taxon>Eukaryota</taxon>
        <taxon>Viridiplantae</taxon>
        <taxon>Streptophyta</taxon>
        <taxon>Embryophyta</taxon>
        <taxon>Tracheophyta</taxon>
        <taxon>Spermatophyta</taxon>
        <taxon>Magnoliopsida</taxon>
        <taxon>Liliopsida</taxon>
        <taxon>Zingiberales</taxon>
        <taxon>Zingiberaceae</taxon>
        <taxon>Zingiber</taxon>
    </lineage>
</organism>
<feature type="region of interest" description="Disordered" evidence="1">
    <location>
        <begin position="96"/>
        <end position="124"/>
    </location>
</feature>
<reference evidence="2 3" key="1">
    <citation type="submission" date="2020-08" db="EMBL/GenBank/DDBJ databases">
        <title>Plant Genome Project.</title>
        <authorList>
            <person name="Zhang R.-G."/>
        </authorList>
    </citation>
    <scope>NUCLEOTIDE SEQUENCE [LARGE SCALE GENOMIC DNA]</scope>
    <source>
        <tissue evidence="2">Rhizome</tissue>
    </source>
</reference>
<evidence type="ECO:0000256" key="1">
    <source>
        <dbReference type="SAM" id="MobiDB-lite"/>
    </source>
</evidence>
<comment type="caution">
    <text evidence="2">The sequence shown here is derived from an EMBL/GenBank/DDBJ whole genome shotgun (WGS) entry which is preliminary data.</text>
</comment>
<protein>
    <submittedName>
        <fullName evidence="2">Uncharacterized protein</fullName>
    </submittedName>
</protein>
<evidence type="ECO:0000313" key="2">
    <source>
        <dbReference type="EMBL" id="KAG6510252.1"/>
    </source>
</evidence>
<proteinExistence type="predicted"/>
<feature type="region of interest" description="Disordered" evidence="1">
    <location>
        <begin position="1"/>
        <end position="53"/>
    </location>
</feature>
<feature type="compositionally biased region" description="Low complexity" evidence="1">
    <location>
        <begin position="35"/>
        <end position="51"/>
    </location>
</feature>
<dbReference type="AlphaFoldDB" id="A0A8J5LDP2"/>
<gene>
    <name evidence="2" type="ORF">ZIOFF_028261</name>
</gene>